<proteinExistence type="predicted"/>
<feature type="transmembrane region" description="Helical" evidence="1">
    <location>
        <begin position="40"/>
        <end position="64"/>
    </location>
</feature>
<dbReference type="InterPro" id="IPR025509">
    <property type="entry name" value="DUF4396"/>
</dbReference>
<feature type="transmembrane region" description="Helical" evidence="1">
    <location>
        <begin position="174"/>
        <end position="196"/>
    </location>
</feature>
<dbReference type="EMBL" id="FLUO01000001">
    <property type="protein sequence ID" value="SBW01894.1"/>
    <property type="molecule type" value="Genomic_DNA"/>
</dbReference>
<feature type="transmembrane region" description="Helical" evidence="1">
    <location>
        <begin position="6"/>
        <end position="28"/>
    </location>
</feature>
<feature type="transmembrane region" description="Helical" evidence="1">
    <location>
        <begin position="106"/>
        <end position="125"/>
    </location>
</feature>
<evidence type="ECO:0000256" key="1">
    <source>
        <dbReference type="SAM" id="Phobius"/>
    </source>
</evidence>
<dbReference type="AlphaFoldDB" id="A0A212JQZ8"/>
<gene>
    <name evidence="3" type="ORF">KL86APRO_11505</name>
</gene>
<name>A0A212JQZ8_9PROT</name>
<keyword evidence="1" id="KW-0812">Transmembrane</keyword>
<dbReference type="Pfam" id="PF14342">
    <property type="entry name" value="DUF4396"/>
    <property type="match status" value="1"/>
</dbReference>
<feature type="transmembrane region" description="Helical" evidence="1">
    <location>
        <begin position="208"/>
        <end position="231"/>
    </location>
</feature>
<accession>A0A212JQZ8</accession>
<keyword evidence="1" id="KW-1133">Transmembrane helix</keyword>
<sequence>MPEPNFPGWLHALAIASLVLGFVCAAVVAVDQARRPPHMWIMALVWPLTALFGSVLWLAAYFAWGRGAPPGPEPRHPPKPPFPAAVLKGASHCGAGCTLGDIVAEWLALAVPAVAVGFGWGTLFAEKMYAVWALDFLLAFLFGIAFQYFTIAPMRGLSPGEGLAAALKADVASISAWQVGMYGMMAIVQLAWFAPLYGGTAPVASPEFWFAMQLAMLAGFVTSYPVNWWLIRIGVKEEM</sequence>
<evidence type="ECO:0000313" key="3">
    <source>
        <dbReference type="EMBL" id="SBW01894.1"/>
    </source>
</evidence>
<evidence type="ECO:0000259" key="2">
    <source>
        <dbReference type="Pfam" id="PF14342"/>
    </source>
</evidence>
<keyword evidence="1" id="KW-0472">Membrane</keyword>
<protein>
    <submittedName>
        <fullName evidence="3">Integral membrane protein</fullName>
    </submittedName>
</protein>
<feature type="transmembrane region" description="Helical" evidence="1">
    <location>
        <begin position="132"/>
        <end position="154"/>
    </location>
</feature>
<reference evidence="3" key="1">
    <citation type="submission" date="2016-04" db="EMBL/GenBank/DDBJ databases">
        <authorList>
            <person name="Evans L.H."/>
            <person name="Alamgir A."/>
            <person name="Owens N."/>
            <person name="Weber N.D."/>
            <person name="Virtaneva K."/>
            <person name="Barbian K."/>
            <person name="Babar A."/>
            <person name="Rosenke K."/>
        </authorList>
    </citation>
    <scope>NUCLEOTIDE SEQUENCE</scope>
    <source>
        <strain evidence="3">86</strain>
    </source>
</reference>
<organism evidence="3">
    <name type="scientific">uncultured Alphaproteobacteria bacterium</name>
    <dbReference type="NCBI Taxonomy" id="91750"/>
    <lineage>
        <taxon>Bacteria</taxon>
        <taxon>Pseudomonadati</taxon>
        <taxon>Pseudomonadota</taxon>
        <taxon>Alphaproteobacteria</taxon>
        <taxon>environmental samples</taxon>
    </lineage>
</organism>
<feature type="domain" description="DUF4396" evidence="2">
    <location>
        <begin position="86"/>
        <end position="236"/>
    </location>
</feature>